<sequence length="46" mass="5217">MRSLDFIISILVILLINIVIATIVGTAFIRTYCNLNENSNIYCIKN</sequence>
<feature type="transmembrane region" description="Helical" evidence="1">
    <location>
        <begin position="6"/>
        <end position="29"/>
    </location>
</feature>
<keyword evidence="1" id="KW-1133">Transmembrane helix</keyword>
<reference evidence="2" key="1">
    <citation type="journal article" date="2020" name="Nature">
        <title>Giant virus diversity and host interactions through global metagenomics.</title>
        <authorList>
            <person name="Schulz F."/>
            <person name="Roux S."/>
            <person name="Paez-Espino D."/>
            <person name="Jungbluth S."/>
            <person name="Walsh D.A."/>
            <person name="Denef V.J."/>
            <person name="McMahon K.D."/>
            <person name="Konstantinidis K.T."/>
            <person name="Eloe-Fadrosh E.A."/>
            <person name="Kyrpides N.C."/>
            <person name="Woyke T."/>
        </authorList>
    </citation>
    <scope>NUCLEOTIDE SEQUENCE</scope>
    <source>
        <strain evidence="2">GVMAG-S-1040241-154</strain>
    </source>
</reference>
<evidence type="ECO:0000256" key="1">
    <source>
        <dbReference type="SAM" id="Phobius"/>
    </source>
</evidence>
<organism evidence="2">
    <name type="scientific">viral metagenome</name>
    <dbReference type="NCBI Taxonomy" id="1070528"/>
    <lineage>
        <taxon>unclassified sequences</taxon>
        <taxon>metagenomes</taxon>
        <taxon>organismal metagenomes</taxon>
    </lineage>
</organism>
<proteinExistence type="predicted"/>
<accession>A0A6C0JRP2</accession>
<protein>
    <submittedName>
        <fullName evidence="2">Uncharacterized protein</fullName>
    </submittedName>
</protein>
<keyword evidence="1" id="KW-0472">Membrane</keyword>
<evidence type="ECO:0000313" key="2">
    <source>
        <dbReference type="EMBL" id="QHU07360.1"/>
    </source>
</evidence>
<dbReference type="EMBL" id="MN740684">
    <property type="protein sequence ID" value="QHU07360.1"/>
    <property type="molecule type" value="Genomic_DNA"/>
</dbReference>
<keyword evidence="1" id="KW-0812">Transmembrane</keyword>
<name>A0A6C0JRP2_9ZZZZ</name>
<dbReference type="AlphaFoldDB" id="A0A6C0JRP2"/>